<dbReference type="SUPFAM" id="SSF52540">
    <property type="entry name" value="P-loop containing nucleoside triphosphate hydrolases"/>
    <property type="match status" value="1"/>
</dbReference>
<proteinExistence type="inferred from homology"/>
<dbReference type="GO" id="GO:0008146">
    <property type="term" value="F:sulfotransferase activity"/>
    <property type="evidence" value="ECO:0007669"/>
    <property type="project" value="InterPro"/>
</dbReference>
<name>A0A9W9YDZ9_9CNID</name>
<dbReference type="InterPro" id="IPR000863">
    <property type="entry name" value="Sulfotransferase_dom"/>
</dbReference>
<comment type="similarity">
    <text evidence="1">Belongs to the sulfotransferase 1 family.</text>
</comment>
<organism evidence="5 6">
    <name type="scientific">Desmophyllum pertusum</name>
    <dbReference type="NCBI Taxonomy" id="174260"/>
    <lineage>
        <taxon>Eukaryota</taxon>
        <taxon>Metazoa</taxon>
        <taxon>Cnidaria</taxon>
        <taxon>Anthozoa</taxon>
        <taxon>Hexacorallia</taxon>
        <taxon>Scleractinia</taxon>
        <taxon>Caryophylliina</taxon>
        <taxon>Caryophylliidae</taxon>
        <taxon>Desmophyllum</taxon>
    </lineage>
</organism>
<sequence length="117" mass="13886">MVDNTQSSEPSIQRIHGVPCHPGTTREMMETFPRLVPREKDIYVVSFPKAGTTWTQEIVWQILHDDRKDYRRIDVRIPWLEGMLYPYKENPYKVSTADMIEKMFESFPSPRVFKSHL</sequence>
<dbReference type="Gene3D" id="3.40.50.300">
    <property type="entry name" value="P-loop containing nucleotide triphosphate hydrolases"/>
    <property type="match status" value="1"/>
</dbReference>
<feature type="compositionally biased region" description="Polar residues" evidence="3">
    <location>
        <begin position="1"/>
        <end position="11"/>
    </location>
</feature>
<feature type="region of interest" description="Disordered" evidence="3">
    <location>
        <begin position="1"/>
        <end position="24"/>
    </location>
</feature>
<dbReference type="InterPro" id="IPR027417">
    <property type="entry name" value="P-loop_NTPase"/>
</dbReference>
<reference evidence="5" key="1">
    <citation type="submission" date="2023-01" db="EMBL/GenBank/DDBJ databases">
        <title>Genome assembly of the deep-sea coral Lophelia pertusa.</title>
        <authorList>
            <person name="Herrera S."/>
            <person name="Cordes E."/>
        </authorList>
    </citation>
    <scope>NUCLEOTIDE SEQUENCE</scope>
    <source>
        <strain evidence="5">USNM1676648</strain>
        <tissue evidence="5">Polyp</tissue>
    </source>
</reference>
<dbReference type="EMBL" id="MU827782">
    <property type="protein sequence ID" value="KAJ7336539.1"/>
    <property type="molecule type" value="Genomic_DNA"/>
</dbReference>
<dbReference type="OrthoDB" id="205623at2759"/>
<keyword evidence="6" id="KW-1185">Reference proteome</keyword>
<comment type="caution">
    <text evidence="5">The sequence shown here is derived from an EMBL/GenBank/DDBJ whole genome shotgun (WGS) entry which is preliminary data.</text>
</comment>
<dbReference type="AlphaFoldDB" id="A0A9W9YDZ9"/>
<dbReference type="Proteomes" id="UP001163046">
    <property type="component" value="Unassembled WGS sequence"/>
</dbReference>
<evidence type="ECO:0000313" key="6">
    <source>
        <dbReference type="Proteomes" id="UP001163046"/>
    </source>
</evidence>
<feature type="domain" description="Sulfotransferase" evidence="4">
    <location>
        <begin position="40"/>
        <end position="117"/>
    </location>
</feature>
<evidence type="ECO:0000256" key="2">
    <source>
        <dbReference type="ARBA" id="ARBA00022679"/>
    </source>
</evidence>
<evidence type="ECO:0000259" key="4">
    <source>
        <dbReference type="Pfam" id="PF00685"/>
    </source>
</evidence>
<evidence type="ECO:0000256" key="3">
    <source>
        <dbReference type="SAM" id="MobiDB-lite"/>
    </source>
</evidence>
<accession>A0A9W9YDZ9</accession>
<protein>
    <recommendedName>
        <fullName evidence="4">Sulfotransferase domain-containing protein</fullName>
    </recommendedName>
</protein>
<gene>
    <name evidence="5" type="ORF">OS493_011749</name>
</gene>
<keyword evidence="2" id="KW-0808">Transferase</keyword>
<dbReference type="Pfam" id="PF00685">
    <property type="entry name" value="Sulfotransfer_1"/>
    <property type="match status" value="1"/>
</dbReference>
<evidence type="ECO:0000256" key="1">
    <source>
        <dbReference type="ARBA" id="ARBA00005771"/>
    </source>
</evidence>
<dbReference type="PANTHER" id="PTHR11783">
    <property type="entry name" value="SULFOTRANSFERASE SULT"/>
    <property type="match status" value="1"/>
</dbReference>
<evidence type="ECO:0000313" key="5">
    <source>
        <dbReference type="EMBL" id="KAJ7336539.1"/>
    </source>
</evidence>